<keyword evidence="2" id="KW-1185">Reference proteome</keyword>
<organism evidence="1 2">
    <name type="scientific">Austropuccinia psidii MF-1</name>
    <dbReference type="NCBI Taxonomy" id="1389203"/>
    <lineage>
        <taxon>Eukaryota</taxon>
        <taxon>Fungi</taxon>
        <taxon>Dikarya</taxon>
        <taxon>Basidiomycota</taxon>
        <taxon>Pucciniomycotina</taxon>
        <taxon>Pucciniomycetes</taxon>
        <taxon>Pucciniales</taxon>
        <taxon>Sphaerophragmiaceae</taxon>
        <taxon>Austropuccinia</taxon>
    </lineage>
</organism>
<evidence type="ECO:0000313" key="2">
    <source>
        <dbReference type="Proteomes" id="UP000765509"/>
    </source>
</evidence>
<dbReference type="Proteomes" id="UP000765509">
    <property type="component" value="Unassembled WGS sequence"/>
</dbReference>
<protein>
    <submittedName>
        <fullName evidence="1">Uncharacterized protein</fullName>
    </submittedName>
</protein>
<dbReference type="EMBL" id="AVOT02016770">
    <property type="protein sequence ID" value="MBW0502345.1"/>
    <property type="molecule type" value="Genomic_DNA"/>
</dbReference>
<gene>
    <name evidence="1" type="ORF">O181_042060</name>
</gene>
<comment type="caution">
    <text evidence="1">The sequence shown here is derived from an EMBL/GenBank/DDBJ whole genome shotgun (WGS) entry which is preliminary data.</text>
</comment>
<proteinExistence type="predicted"/>
<sequence>MVLCHKIKKAKNTWYWWKNKIITTWENDSWRYKIEDAFENFFFEPDKNKPLTWFLEKSGRLNESYPGISQKMVHRQILKKCGGELEHALRRRCIEPCSTEEYINALGDIVRRTKTGRTWRKLDIKIPNKPFIRKEKQKSFQTQYIQH</sequence>
<dbReference type="OrthoDB" id="2507294at2759"/>
<dbReference type="AlphaFoldDB" id="A0A9Q3HHS6"/>
<name>A0A9Q3HHS6_9BASI</name>
<reference evidence="1" key="1">
    <citation type="submission" date="2021-03" db="EMBL/GenBank/DDBJ databases">
        <title>Draft genome sequence of rust myrtle Austropuccinia psidii MF-1, a brazilian biotype.</title>
        <authorList>
            <person name="Quecine M.C."/>
            <person name="Pachon D.M.R."/>
            <person name="Bonatelli M.L."/>
            <person name="Correr F.H."/>
            <person name="Franceschini L.M."/>
            <person name="Leite T.F."/>
            <person name="Margarido G.R.A."/>
            <person name="Almeida C.A."/>
            <person name="Ferrarezi J.A."/>
            <person name="Labate C.A."/>
        </authorList>
    </citation>
    <scope>NUCLEOTIDE SEQUENCE</scope>
    <source>
        <strain evidence="1">MF-1</strain>
    </source>
</reference>
<evidence type="ECO:0000313" key="1">
    <source>
        <dbReference type="EMBL" id="MBW0502345.1"/>
    </source>
</evidence>
<accession>A0A9Q3HHS6</accession>